<sequence length="176" mass="18396">MGSYSMPSYASSLLLLLTILTTAICDQDNTTHLKFFLHNQLSGPNATRALVATAGPNKTASSFGSITVADAPLTVTVDANSTEIGRNQGTGAQVQESPPVTSVVQNFVFTGGDYNGSTLALIGQVTPLLPTWELAVVGGSGQFRKAQGYAIGQFAFLNITAGTTIVQYDVYVTAKN</sequence>
<evidence type="ECO:0000256" key="1">
    <source>
        <dbReference type="ARBA" id="ARBA00010746"/>
    </source>
</evidence>
<dbReference type="InterPro" id="IPR004265">
    <property type="entry name" value="Dirigent"/>
</dbReference>
<dbReference type="InterPro" id="IPR044859">
    <property type="entry name" value="Allene_oxi_cyc_Dirigent"/>
</dbReference>
<dbReference type="EMBL" id="KY799153">
    <property type="protein sequence ID" value="AUW34376.1"/>
    <property type="molecule type" value="mRNA"/>
</dbReference>
<comment type="subunit">
    <text evidence="2 4">Homodimer.</text>
</comment>
<evidence type="ECO:0000256" key="4">
    <source>
        <dbReference type="RuleBase" id="RU363099"/>
    </source>
</evidence>
<organism evidence="5">
    <name type="scientific">Lilium longiflorum</name>
    <name type="common">Trumpet lily</name>
    <dbReference type="NCBI Taxonomy" id="4690"/>
    <lineage>
        <taxon>Eukaryota</taxon>
        <taxon>Viridiplantae</taxon>
        <taxon>Streptophyta</taxon>
        <taxon>Embryophyta</taxon>
        <taxon>Tracheophyta</taxon>
        <taxon>Spermatophyta</taxon>
        <taxon>Magnoliopsida</taxon>
        <taxon>Liliopsida</taxon>
        <taxon>Liliales</taxon>
        <taxon>Liliaceae</taxon>
        <taxon>Lilium</taxon>
    </lineage>
</organism>
<reference evidence="5" key="1">
    <citation type="submission" date="2017-03" db="EMBL/GenBank/DDBJ databases">
        <title>Searching for disease resistance genes to various genotypes of Lilium longiflorum using high throughput screening.</title>
        <authorList>
            <person name="Subburaj S."/>
            <person name="Lee G.-J."/>
        </authorList>
    </citation>
    <scope>NUCLEOTIDE SEQUENCE</scope>
</reference>
<feature type="chain" id="PRO_5014492881" description="Dirigent protein" evidence="4">
    <location>
        <begin position="26"/>
        <end position="176"/>
    </location>
</feature>
<proteinExistence type="evidence at transcript level"/>
<evidence type="ECO:0000313" key="5">
    <source>
        <dbReference type="EMBL" id="AUW34376.1"/>
    </source>
</evidence>
<feature type="signal peptide" evidence="4">
    <location>
        <begin position="1"/>
        <end position="25"/>
    </location>
</feature>
<keyword evidence="4" id="KW-0052">Apoplast</keyword>
<dbReference type="Gene3D" id="2.40.480.10">
    <property type="entry name" value="Allene oxide cyclase-like"/>
    <property type="match status" value="1"/>
</dbReference>
<comment type="subcellular location">
    <subcellularLocation>
        <location evidence="4">Secreted</location>
        <location evidence="4">Extracellular space</location>
        <location evidence="4">Apoplast</location>
    </subcellularLocation>
</comment>
<comment type="similarity">
    <text evidence="1 4">Belongs to the plant dirigent protein family.</text>
</comment>
<protein>
    <recommendedName>
        <fullName evidence="4">Dirigent protein</fullName>
    </recommendedName>
</protein>
<dbReference type="PANTHER" id="PTHR21495">
    <property type="entry name" value="NUCLEOPORIN-RELATED"/>
    <property type="match status" value="1"/>
</dbReference>
<accession>A0A2K9YNF3</accession>
<gene>
    <name evidence="5" type="primary">DIR1</name>
</gene>
<dbReference type="GO" id="GO:0048046">
    <property type="term" value="C:apoplast"/>
    <property type="evidence" value="ECO:0007669"/>
    <property type="project" value="UniProtKB-SubCell"/>
</dbReference>
<keyword evidence="3 4" id="KW-0964">Secreted</keyword>
<evidence type="ECO:0000256" key="3">
    <source>
        <dbReference type="ARBA" id="ARBA00022525"/>
    </source>
</evidence>
<keyword evidence="4" id="KW-0732">Signal</keyword>
<dbReference type="AlphaFoldDB" id="A0A2K9YNF3"/>
<comment type="function">
    <text evidence="4">Dirigent proteins impart stereoselectivity on the phenoxy radical-coupling reaction, yielding optically active lignans from two molecules of coniferyl alcohol in the biosynthesis of lignans, flavonolignans, and alkaloids and thus plays a central role in plant secondary metabolism.</text>
</comment>
<evidence type="ECO:0000256" key="2">
    <source>
        <dbReference type="ARBA" id="ARBA00011738"/>
    </source>
</evidence>
<name>A0A2K9YNF3_LILLO</name>
<dbReference type="Pfam" id="PF03018">
    <property type="entry name" value="Dirigent"/>
    <property type="match status" value="1"/>
</dbReference>
<dbReference type="GO" id="GO:0009699">
    <property type="term" value="P:phenylpropanoid biosynthetic process"/>
    <property type="evidence" value="ECO:0007669"/>
    <property type="project" value="UniProtKB-ARBA"/>
</dbReference>